<sequence length="135" mass="16210">MYNQEQSDYQPTQPQHGDMNRNPSTSMYQNSMMDEGHKKHLQDFCKSYKNYYVVMEMNDGKQYEGIIVNMDNDNVYLLMPIGEGPDDNSHHSHHNRQYGYGPGFGGGYVPRRFRRFHPFFFPFFGIRRFFFPFFY</sequence>
<dbReference type="OrthoDB" id="2628646at2"/>
<accession>A0A5C8NSL7</accession>
<name>A0A5C8NSL7_9BACI</name>
<evidence type="ECO:0000313" key="2">
    <source>
        <dbReference type="EMBL" id="TXL64360.1"/>
    </source>
</evidence>
<protein>
    <submittedName>
        <fullName evidence="2">Uncharacterized protein</fullName>
    </submittedName>
</protein>
<feature type="region of interest" description="Disordered" evidence="1">
    <location>
        <begin position="1"/>
        <end position="30"/>
    </location>
</feature>
<reference evidence="2 3" key="1">
    <citation type="submission" date="2019-06" db="EMBL/GenBank/DDBJ databases">
        <title>Cerasibacillus sp. nov., isolated from maize field.</title>
        <authorList>
            <person name="Lin S.-Y."/>
            <person name="Tsai C.-F."/>
            <person name="Young C.-C."/>
        </authorList>
    </citation>
    <scope>NUCLEOTIDE SEQUENCE [LARGE SCALE GENOMIC DNA]</scope>
    <source>
        <strain evidence="2 3">CC-CFT480</strain>
    </source>
</reference>
<comment type="caution">
    <text evidence="2">The sequence shown here is derived from an EMBL/GenBank/DDBJ whole genome shotgun (WGS) entry which is preliminary data.</text>
</comment>
<gene>
    <name evidence="2" type="ORF">FHP05_08500</name>
</gene>
<evidence type="ECO:0000256" key="1">
    <source>
        <dbReference type="SAM" id="MobiDB-lite"/>
    </source>
</evidence>
<evidence type="ECO:0000313" key="3">
    <source>
        <dbReference type="Proteomes" id="UP000321574"/>
    </source>
</evidence>
<dbReference type="RefSeq" id="WP_147667083.1">
    <property type="nucleotide sequence ID" value="NZ_VDUW01000005.1"/>
</dbReference>
<organism evidence="2 3">
    <name type="scientific">Cerasibacillus terrae</name>
    <dbReference type="NCBI Taxonomy" id="2498845"/>
    <lineage>
        <taxon>Bacteria</taxon>
        <taxon>Bacillati</taxon>
        <taxon>Bacillota</taxon>
        <taxon>Bacilli</taxon>
        <taxon>Bacillales</taxon>
        <taxon>Bacillaceae</taxon>
        <taxon>Cerasibacillus</taxon>
    </lineage>
</organism>
<keyword evidence="3" id="KW-1185">Reference proteome</keyword>
<dbReference type="AlphaFoldDB" id="A0A5C8NSL7"/>
<dbReference type="Proteomes" id="UP000321574">
    <property type="component" value="Unassembled WGS sequence"/>
</dbReference>
<proteinExistence type="predicted"/>
<dbReference type="EMBL" id="VDUW01000005">
    <property type="protein sequence ID" value="TXL64360.1"/>
    <property type="molecule type" value="Genomic_DNA"/>
</dbReference>